<evidence type="ECO:0000313" key="10">
    <source>
        <dbReference type="Proteomes" id="UP001202961"/>
    </source>
</evidence>
<evidence type="ECO:0000313" key="9">
    <source>
        <dbReference type="EMBL" id="MCM2369503.1"/>
    </source>
</evidence>
<evidence type="ECO:0000259" key="8">
    <source>
        <dbReference type="Pfam" id="PF13466"/>
    </source>
</evidence>
<feature type="transmembrane region" description="Helical" evidence="6">
    <location>
        <begin position="315"/>
        <end position="333"/>
    </location>
</feature>
<reference evidence="9 10" key="1">
    <citation type="journal article" date="2022" name="Syst. Appl. Microbiol.">
        <title>Rhodopirellula aestuarii sp. nov., a novel member of the genus Rhodopirellula isolated from brackish sediments collected in the Tagus River estuary, Portugal.</title>
        <authorList>
            <person name="Vitorino I.R."/>
            <person name="Klimek D."/>
            <person name="Calusinska M."/>
            <person name="Lobo-da-Cunha A."/>
            <person name="Vasconcelos V."/>
            <person name="Lage O.M."/>
        </authorList>
    </citation>
    <scope>NUCLEOTIDE SEQUENCE [LARGE SCALE GENOMIC DNA]</scope>
    <source>
        <strain evidence="9 10">ICT_H3.1</strain>
    </source>
</reference>
<keyword evidence="4 6" id="KW-0472">Membrane</keyword>
<dbReference type="InterPro" id="IPR058548">
    <property type="entry name" value="MlaB-like_STAS"/>
</dbReference>
<feature type="transmembrane region" description="Helical" evidence="6">
    <location>
        <begin position="122"/>
        <end position="144"/>
    </location>
</feature>
<protein>
    <submittedName>
        <fullName evidence="9">SulP family inorganic anion transporter</fullName>
    </submittedName>
</protein>
<name>A0ABT0TZ36_9BACT</name>
<dbReference type="RefSeq" id="WP_250927168.1">
    <property type="nucleotide sequence ID" value="NZ_JAMQBK010000008.1"/>
</dbReference>
<dbReference type="InterPro" id="IPR011547">
    <property type="entry name" value="SLC26A/SulP_dom"/>
</dbReference>
<feature type="transmembrane region" description="Helical" evidence="6">
    <location>
        <begin position="47"/>
        <end position="68"/>
    </location>
</feature>
<gene>
    <name evidence="9" type="ORF">NB063_02590</name>
</gene>
<sequence>MISQQETDQLNELGSNIKHDFLASIVVFLVALPLCMGIAIASGVPVAAGLISGIVGGLVVGTLAGCPLQVSGPAAGLTVIVYEVVQRFGLEMLGTIVLIAGLLQAVAGILKLGQWFRAVSPAVIKGMLAGIGVLIFASQFHVMVDDKPKGSGLQNLITIPQAIWKGLAIPELNGREDRIFRTEMLRTVGDLRRRQVNLHEQVAERVPHPFDARERESSDSFGELASLELADLASEQAQITQDLIAVNQRLQECEKDSVPSAKSTKINEAAALAIRQSGAAAIALQQNNIAEILPLQAEATTSLELLISHQKNHHLAAYLGILTIAVILLWQGFAPKPLKVVPAPLIAVVLATLIAALLAVPVLYVEIPNNLWSEVRFPSLSVLNGAPWVAVFQAGLMIAVVASAETLLCATAVDQMHQGRRTRYDRELFAQGVGNVVCGFLGALPLTGVIVRSSANVQAGARTRVSAILHGLWLLIFVAGLAFVLRLIPTASLAAILVYTGYKLVNPKSIRDLGKYGRGEVAIYAATVSTIVITDLLTGVLVGIGLAAAKLLYTFSHLATELAHEPGSRKVTLSLQGAATFVRLPVLARELEKVPARAELHIEFSELDYIDHACLDLLMNWAKQHESTGGKLVLDWESLHARFNPVKAKNGGSASESVVRPDESVNESTAP</sequence>
<dbReference type="InterPro" id="IPR001902">
    <property type="entry name" value="SLC26A/SulP_fam"/>
</dbReference>
<dbReference type="Gene3D" id="3.30.750.24">
    <property type="entry name" value="STAS domain"/>
    <property type="match status" value="1"/>
</dbReference>
<dbReference type="SUPFAM" id="SSF52091">
    <property type="entry name" value="SpoIIaa-like"/>
    <property type="match status" value="1"/>
</dbReference>
<dbReference type="EMBL" id="JAMQBK010000008">
    <property type="protein sequence ID" value="MCM2369503.1"/>
    <property type="molecule type" value="Genomic_DNA"/>
</dbReference>
<accession>A0ABT0TZ36</accession>
<evidence type="ECO:0000256" key="5">
    <source>
        <dbReference type="SAM" id="MobiDB-lite"/>
    </source>
</evidence>
<dbReference type="Pfam" id="PF00916">
    <property type="entry name" value="Sulfate_transp"/>
    <property type="match status" value="2"/>
</dbReference>
<keyword evidence="3 6" id="KW-1133">Transmembrane helix</keyword>
<evidence type="ECO:0000256" key="2">
    <source>
        <dbReference type="ARBA" id="ARBA00022692"/>
    </source>
</evidence>
<evidence type="ECO:0000256" key="4">
    <source>
        <dbReference type="ARBA" id="ARBA00023136"/>
    </source>
</evidence>
<evidence type="ECO:0000259" key="7">
    <source>
        <dbReference type="Pfam" id="PF00916"/>
    </source>
</evidence>
<feature type="domain" description="MlaB-like STAS" evidence="8">
    <location>
        <begin position="573"/>
        <end position="634"/>
    </location>
</feature>
<feature type="transmembrane region" description="Helical" evidence="6">
    <location>
        <begin position="428"/>
        <end position="451"/>
    </location>
</feature>
<organism evidence="9 10">
    <name type="scientific">Aporhodopirellula aestuarii</name>
    <dbReference type="NCBI Taxonomy" id="2950107"/>
    <lineage>
        <taxon>Bacteria</taxon>
        <taxon>Pseudomonadati</taxon>
        <taxon>Planctomycetota</taxon>
        <taxon>Planctomycetia</taxon>
        <taxon>Pirellulales</taxon>
        <taxon>Pirellulaceae</taxon>
        <taxon>Aporhodopirellula</taxon>
    </lineage>
</organism>
<comment type="caution">
    <text evidence="9">The sequence shown here is derived from an EMBL/GenBank/DDBJ whole genome shotgun (WGS) entry which is preliminary data.</text>
</comment>
<dbReference type="InterPro" id="IPR036513">
    <property type="entry name" value="STAS_dom_sf"/>
</dbReference>
<feature type="transmembrane region" description="Helical" evidence="6">
    <location>
        <begin position="21"/>
        <end position="41"/>
    </location>
</feature>
<comment type="subcellular location">
    <subcellularLocation>
        <location evidence="1">Membrane</location>
        <topology evidence="1">Multi-pass membrane protein</topology>
    </subcellularLocation>
</comment>
<feature type="transmembrane region" description="Helical" evidence="6">
    <location>
        <begin position="472"/>
        <end position="502"/>
    </location>
</feature>
<feature type="region of interest" description="Disordered" evidence="5">
    <location>
        <begin position="647"/>
        <end position="671"/>
    </location>
</feature>
<dbReference type="Pfam" id="PF13466">
    <property type="entry name" value="STAS_2"/>
    <property type="match status" value="1"/>
</dbReference>
<evidence type="ECO:0000256" key="1">
    <source>
        <dbReference type="ARBA" id="ARBA00004141"/>
    </source>
</evidence>
<feature type="transmembrane region" description="Helical" evidence="6">
    <location>
        <begin position="522"/>
        <end position="548"/>
    </location>
</feature>
<keyword evidence="2 6" id="KW-0812">Transmembrane</keyword>
<dbReference type="PANTHER" id="PTHR11814">
    <property type="entry name" value="SULFATE TRANSPORTER"/>
    <property type="match status" value="1"/>
</dbReference>
<feature type="domain" description="SLC26A/SulP transporter" evidence="7">
    <location>
        <begin position="18"/>
        <end position="166"/>
    </location>
</feature>
<dbReference type="Proteomes" id="UP001202961">
    <property type="component" value="Unassembled WGS sequence"/>
</dbReference>
<feature type="transmembrane region" description="Helical" evidence="6">
    <location>
        <begin position="88"/>
        <end position="110"/>
    </location>
</feature>
<feature type="transmembrane region" description="Helical" evidence="6">
    <location>
        <begin position="386"/>
        <end position="408"/>
    </location>
</feature>
<proteinExistence type="predicted"/>
<keyword evidence="10" id="KW-1185">Reference proteome</keyword>
<feature type="transmembrane region" description="Helical" evidence="6">
    <location>
        <begin position="345"/>
        <end position="365"/>
    </location>
</feature>
<evidence type="ECO:0000256" key="3">
    <source>
        <dbReference type="ARBA" id="ARBA00022989"/>
    </source>
</evidence>
<evidence type="ECO:0000256" key="6">
    <source>
        <dbReference type="SAM" id="Phobius"/>
    </source>
</evidence>
<feature type="domain" description="SLC26A/SulP transporter" evidence="7">
    <location>
        <begin position="279"/>
        <end position="527"/>
    </location>
</feature>